<protein>
    <recommendedName>
        <fullName evidence="4">rRNA-processing protein FYV7</fullName>
    </recommendedName>
</protein>
<keyword evidence="3" id="KW-1185">Reference proteome</keyword>
<evidence type="ECO:0000313" key="3">
    <source>
        <dbReference type="Proteomes" id="UP000799441"/>
    </source>
</evidence>
<feature type="compositionally biased region" description="Basic and acidic residues" evidence="1">
    <location>
        <begin position="160"/>
        <end position="196"/>
    </location>
</feature>
<sequence length="234" mass="26640">MSEKRKRGAEDTPSGRHNAQKKVKKGFQVGPANLPDGTYRRKNEKIKASLIERAQLKKKYAKIKQRSADDIDTRDRIPMPASMQQALGREEREASWSGIEDDNEDDGEAEPSSAPHPTRQELIENAKSGEGAGEAGDAGGREESDARDRRRQRKPKHQPFQRDYDQAQQRKEEAEERRRAREDAGRERERKIEERERFRKAMAKARTGGKNGQRKLGRESGVLLEKVKRIVGSG</sequence>
<feature type="region of interest" description="Disordered" evidence="1">
    <location>
        <begin position="58"/>
        <end position="196"/>
    </location>
</feature>
<feature type="compositionally biased region" description="Acidic residues" evidence="1">
    <location>
        <begin position="99"/>
        <end position="109"/>
    </location>
</feature>
<evidence type="ECO:0000256" key="1">
    <source>
        <dbReference type="SAM" id="MobiDB-lite"/>
    </source>
</evidence>
<dbReference type="AlphaFoldDB" id="A0A9P4URS9"/>
<name>A0A9P4URS9_9PEZI</name>
<dbReference type="EMBL" id="MU003779">
    <property type="protein sequence ID" value="KAF2722926.1"/>
    <property type="molecule type" value="Genomic_DNA"/>
</dbReference>
<feature type="compositionally biased region" description="Basic and acidic residues" evidence="1">
    <location>
        <begin position="66"/>
        <end position="77"/>
    </location>
</feature>
<proteinExistence type="predicted"/>
<feature type="compositionally biased region" description="Basic and acidic residues" evidence="1">
    <location>
        <begin position="139"/>
        <end position="148"/>
    </location>
</feature>
<feature type="compositionally biased region" description="Basic residues" evidence="1">
    <location>
        <begin position="149"/>
        <end position="159"/>
    </location>
</feature>
<gene>
    <name evidence="2" type="ORF">K431DRAFT_302182</name>
</gene>
<organism evidence="2 3">
    <name type="scientific">Polychaeton citri CBS 116435</name>
    <dbReference type="NCBI Taxonomy" id="1314669"/>
    <lineage>
        <taxon>Eukaryota</taxon>
        <taxon>Fungi</taxon>
        <taxon>Dikarya</taxon>
        <taxon>Ascomycota</taxon>
        <taxon>Pezizomycotina</taxon>
        <taxon>Dothideomycetes</taxon>
        <taxon>Dothideomycetidae</taxon>
        <taxon>Capnodiales</taxon>
        <taxon>Capnodiaceae</taxon>
        <taxon>Polychaeton</taxon>
    </lineage>
</organism>
<feature type="compositionally biased region" description="Basic and acidic residues" evidence="1">
    <location>
        <begin position="1"/>
        <end position="14"/>
    </location>
</feature>
<dbReference type="Proteomes" id="UP000799441">
    <property type="component" value="Unassembled WGS sequence"/>
</dbReference>
<dbReference type="PANTHER" id="PTHR41805:SF1">
    <property type="entry name" value="RRNA-PROCESSING PROTEIN FYV7"/>
    <property type="match status" value="1"/>
</dbReference>
<evidence type="ECO:0000313" key="2">
    <source>
        <dbReference type="EMBL" id="KAF2722926.1"/>
    </source>
</evidence>
<evidence type="ECO:0008006" key="4">
    <source>
        <dbReference type="Google" id="ProtNLM"/>
    </source>
</evidence>
<feature type="region of interest" description="Disordered" evidence="1">
    <location>
        <begin position="1"/>
        <end position="44"/>
    </location>
</feature>
<dbReference type="PANTHER" id="PTHR41805">
    <property type="entry name" value="EXPRESSED PROTEIN"/>
    <property type="match status" value="1"/>
</dbReference>
<dbReference type="OrthoDB" id="2135053at2759"/>
<comment type="caution">
    <text evidence="2">The sequence shown here is derived from an EMBL/GenBank/DDBJ whole genome shotgun (WGS) entry which is preliminary data.</text>
</comment>
<accession>A0A9P4URS9</accession>
<reference evidence="2" key="1">
    <citation type="journal article" date="2020" name="Stud. Mycol.">
        <title>101 Dothideomycetes genomes: a test case for predicting lifestyles and emergence of pathogens.</title>
        <authorList>
            <person name="Haridas S."/>
            <person name="Albert R."/>
            <person name="Binder M."/>
            <person name="Bloem J."/>
            <person name="Labutti K."/>
            <person name="Salamov A."/>
            <person name="Andreopoulos B."/>
            <person name="Baker S."/>
            <person name="Barry K."/>
            <person name="Bills G."/>
            <person name="Bluhm B."/>
            <person name="Cannon C."/>
            <person name="Castanera R."/>
            <person name="Culley D."/>
            <person name="Daum C."/>
            <person name="Ezra D."/>
            <person name="Gonzalez J."/>
            <person name="Henrissat B."/>
            <person name="Kuo A."/>
            <person name="Liang C."/>
            <person name="Lipzen A."/>
            <person name="Lutzoni F."/>
            <person name="Magnuson J."/>
            <person name="Mondo S."/>
            <person name="Nolan M."/>
            <person name="Ohm R."/>
            <person name="Pangilinan J."/>
            <person name="Park H.-J."/>
            <person name="Ramirez L."/>
            <person name="Alfaro M."/>
            <person name="Sun H."/>
            <person name="Tritt A."/>
            <person name="Yoshinaga Y."/>
            <person name="Zwiers L.-H."/>
            <person name="Turgeon B."/>
            <person name="Goodwin S."/>
            <person name="Spatafora J."/>
            <person name="Crous P."/>
            <person name="Grigoriev I."/>
        </authorList>
    </citation>
    <scope>NUCLEOTIDE SEQUENCE</scope>
    <source>
        <strain evidence="2">CBS 116435</strain>
    </source>
</reference>